<evidence type="ECO:0000256" key="12">
    <source>
        <dbReference type="ARBA" id="ARBA00022759"/>
    </source>
</evidence>
<evidence type="ECO:0000259" key="16">
    <source>
        <dbReference type="PROSITE" id="PS50126"/>
    </source>
</evidence>
<dbReference type="PANTHER" id="PTHR30001">
    <property type="entry name" value="RIBONUCLEASE"/>
    <property type="match status" value="1"/>
</dbReference>
<feature type="domain" description="S1 motif" evidence="16">
    <location>
        <begin position="39"/>
        <end position="117"/>
    </location>
</feature>
<evidence type="ECO:0000256" key="10">
    <source>
        <dbReference type="ARBA" id="ARBA00022723"/>
    </source>
</evidence>
<evidence type="ECO:0000256" key="15">
    <source>
        <dbReference type="ARBA" id="ARBA00022884"/>
    </source>
</evidence>
<dbReference type="InterPro" id="IPR004659">
    <property type="entry name" value="RNase_E/G"/>
</dbReference>
<dbReference type="GO" id="GO:0004519">
    <property type="term" value="F:endonuclease activity"/>
    <property type="evidence" value="ECO:0007669"/>
    <property type="project" value="UniProtKB-KW"/>
</dbReference>
<evidence type="ECO:0000313" key="18">
    <source>
        <dbReference type="Proteomes" id="UP000295724"/>
    </source>
</evidence>
<evidence type="ECO:0000313" key="17">
    <source>
        <dbReference type="EMBL" id="TDR19326.1"/>
    </source>
</evidence>
<keyword evidence="14" id="KW-0460">Magnesium</keyword>
<dbReference type="PANTHER" id="PTHR30001:SF0">
    <property type="entry name" value="RIBONUCLEASE G"/>
    <property type="match status" value="1"/>
</dbReference>
<dbReference type="GO" id="GO:0019843">
    <property type="term" value="F:rRNA binding"/>
    <property type="evidence" value="ECO:0007669"/>
    <property type="project" value="UniProtKB-KW"/>
</dbReference>
<dbReference type="GO" id="GO:0005737">
    <property type="term" value="C:cytoplasm"/>
    <property type="evidence" value="ECO:0007669"/>
    <property type="project" value="UniProtKB-SubCell"/>
</dbReference>
<dbReference type="Gene3D" id="3.40.1260.20">
    <property type="entry name" value="Ribonuclease E, catalytic domain"/>
    <property type="match status" value="1"/>
</dbReference>
<keyword evidence="13" id="KW-0378">Hydrolase</keyword>
<evidence type="ECO:0000256" key="9">
    <source>
        <dbReference type="ARBA" id="ARBA00022722"/>
    </source>
</evidence>
<comment type="similarity">
    <text evidence="3">Belongs to the RNase E/G family. RNase G subfamily.</text>
</comment>
<comment type="subcellular location">
    <subcellularLocation>
        <location evidence="2">Cytoplasm</location>
    </subcellularLocation>
</comment>
<dbReference type="GO" id="GO:0008033">
    <property type="term" value="P:tRNA processing"/>
    <property type="evidence" value="ECO:0007669"/>
    <property type="project" value="UniProtKB-KW"/>
</dbReference>
<dbReference type="GO" id="GO:0046872">
    <property type="term" value="F:metal ion binding"/>
    <property type="evidence" value="ECO:0007669"/>
    <property type="project" value="UniProtKB-KW"/>
</dbReference>
<dbReference type="InterPro" id="IPR012340">
    <property type="entry name" value="NA-bd_OB-fold"/>
</dbReference>
<keyword evidence="9" id="KW-0540">Nuclease</keyword>
<dbReference type="InterPro" id="IPR003029">
    <property type="entry name" value="S1_domain"/>
</dbReference>
<evidence type="ECO:0000256" key="7">
    <source>
        <dbReference type="ARBA" id="ARBA00022555"/>
    </source>
</evidence>
<dbReference type="GO" id="GO:0000049">
    <property type="term" value="F:tRNA binding"/>
    <property type="evidence" value="ECO:0007669"/>
    <property type="project" value="UniProtKB-KW"/>
</dbReference>
<proteinExistence type="inferred from homology"/>
<organism evidence="17 18">
    <name type="scientific">Marinicella litoralis</name>
    <dbReference type="NCBI Taxonomy" id="644220"/>
    <lineage>
        <taxon>Bacteria</taxon>
        <taxon>Pseudomonadati</taxon>
        <taxon>Pseudomonadota</taxon>
        <taxon>Gammaproteobacteria</taxon>
        <taxon>Lysobacterales</taxon>
        <taxon>Marinicellaceae</taxon>
        <taxon>Marinicella</taxon>
    </lineage>
</organism>
<evidence type="ECO:0000256" key="1">
    <source>
        <dbReference type="ARBA" id="ARBA00001946"/>
    </source>
</evidence>
<dbReference type="EMBL" id="SNZB01000004">
    <property type="protein sequence ID" value="TDR19326.1"/>
    <property type="molecule type" value="Genomic_DNA"/>
</dbReference>
<keyword evidence="11" id="KW-0699">rRNA-binding</keyword>
<dbReference type="GO" id="GO:0016787">
    <property type="term" value="F:hydrolase activity"/>
    <property type="evidence" value="ECO:0007669"/>
    <property type="project" value="UniProtKB-KW"/>
</dbReference>
<dbReference type="PROSITE" id="PS50126">
    <property type="entry name" value="S1"/>
    <property type="match status" value="1"/>
</dbReference>
<dbReference type="GO" id="GO:0004540">
    <property type="term" value="F:RNA nuclease activity"/>
    <property type="evidence" value="ECO:0007669"/>
    <property type="project" value="InterPro"/>
</dbReference>
<evidence type="ECO:0000256" key="14">
    <source>
        <dbReference type="ARBA" id="ARBA00022842"/>
    </source>
</evidence>
<keyword evidence="15" id="KW-0694">RNA-binding</keyword>
<keyword evidence="10" id="KW-0479">Metal-binding</keyword>
<dbReference type="InterPro" id="IPR019307">
    <property type="entry name" value="RNA-bd_AU-1/RNase_E/G"/>
</dbReference>
<evidence type="ECO:0000256" key="11">
    <source>
        <dbReference type="ARBA" id="ARBA00022730"/>
    </source>
</evidence>
<dbReference type="Gene3D" id="2.40.50.140">
    <property type="entry name" value="Nucleic acid-binding proteins"/>
    <property type="match status" value="1"/>
</dbReference>
<sequence length="487" mass="55167">MSKEILINSNGFETRVALVEEGMLSEVWLERGQKHSIVGNIYQGTVEKVLPGLQAAFVNIGQEKAAFIHVSDIAEQHIESTTVAEGSIARILHEGQKIVVQVFKDQIGSKGARITTQLSIPSRYLVMLPNSPSLAAISARITDESERDRLTALLMKINQNNDAFGLIARTNAEQVSYTALYHDWRFLQRLWQQIEQRINESKSPCLIYSEFSLAKKVVRDQINENLTKITTDSYDIYQNVRMFVADYAADWSGELIEYKSTRPLFDQFHIDDEIDRSISKRVPLKSGGNLVFDQNEAMTTIDINTGQYVGYKSLEDTAFKTNLEAAQTIARQLRLRNIGGIIIIDFIDMIEKSHKIQVLQTLEECLEPDSARTNVLGFTGLGLVEMTRKRTTENLNDLLCEPCDKCQGNGSIETIETISFKLFREITRSVKQFKASKVMVIGSSRLVKYIIDEHSETLAEMEEALGKRISFQAEDSYERHQHDVVLL</sequence>
<dbReference type="NCBIfam" id="TIGR00757">
    <property type="entry name" value="RNaseEG"/>
    <property type="match status" value="1"/>
</dbReference>
<evidence type="ECO:0000256" key="5">
    <source>
        <dbReference type="ARBA" id="ARBA00022490"/>
    </source>
</evidence>
<protein>
    <recommendedName>
        <fullName evidence="4">Ribonuclease G</fullName>
    </recommendedName>
</protein>
<dbReference type="Proteomes" id="UP000295724">
    <property type="component" value="Unassembled WGS sequence"/>
</dbReference>
<evidence type="ECO:0000256" key="6">
    <source>
        <dbReference type="ARBA" id="ARBA00022552"/>
    </source>
</evidence>
<evidence type="ECO:0000256" key="3">
    <source>
        <dbReference type="ARBA" id="ARBA00005663"/>
    </source>
</evidence>
<accession>A0A4R6XIL8</accession>
<dbReference type="InterPro" id="IPR048583">
    <property type="entry name" value="RNase_E_G_thioredoxin-like"/>
</dbReference>
<dbReference type="SMART" id="SM00316">
    <property type="entry name" value="S1"/>
    <property type="match status" value="1"/>
</dbReference>
<keyword evidence="6" id="KW-0698">rRNA processing</keyword>
<keyword evidence="12" id="KW-0255">Endonuclease</keyword>
<comment type="caution">
    <text evidence="17">The sequence shown here is derived from an EMBL/GenBank/DDBJ whole genome shotgun (WGS) entry which is preliminary data.</text>
</comment>
<keyword evidence="5" id="KW-0963">Cytoplasm</keyword>
<dbReference type="RefSeq" id="WP_099020224.1">
    <property type="nucleotide sequence ID" value="NZ_NIHB01000007.1"/>
</dbReference>
<dbReference type="SUPFAM" id="SSF50249">
    <property type="entry name" value="Nucleic acid-binding proteins"/>
    <property type="match status" value="1"/>
</dbReference>
<gene>
    <name evidence="17" type="ORF">C8D91_1875</name>
</gene>
<evidence type="ECO:0000256" key="8">
    <source>
        <dbReference type="ARBA" id="ARBA00022694"/>
    </source>
</evidence>
<dbReference type="AlphaFoldDB" id="A0A4R6XIL8"/>
<keyword evidence="18" id="KW-1185">Reference proteome</keyword>
<dbReference type="CDD" id="cd04453">
    <property type="entry name" value="S1_RNase_E"/>
    <property type="match status" value="1"/>
</dbReference>
<dbReference type="OrthoDB" id="9804278at2"/>
<dbReference type="Pfam" id="PF10150">
    <property type="entry name" value="RNase_E_G"/>
    <property type="match status" value="1"/>
</dbReference>
<keyword evidence="8" id="KW-0819">tRNA processing</keyword>
<dbReference type="Pfam" id="PF20833">
    <property type="entry name" value="RNase_E_G_Thio"/>
    <property type="match status" value="1"/>
</dbReference>
<evidence type="ECO:0000256" key="2">
    <source>
        <dbReference type="ARBA" id="ARBA00004496"/>
    </source>
</evidence>
<keyword evidence="7" id="KW-0820">tRNA-binding</keyword>
<name>A0A4R6XIL8_9GAMM</name>
<reference evidence="17 18" key="1">
    <citation type="submission" date="2019-03" db="EMBL/GenBank/DDBJ databases">
        <title>Genomic Encyclopedia of Type Strains, Phase IV (KMG-IV): sequencing the most valuable type-strain genomes for metagenomic binning, comparative biology and taxonomic classification.</title>
        <authorList>
            <person name="Goeker M."/>
        </authorList>
    </citation>
    <scope>NUCLEOTIDE SEQUENCE [LARGE SCALE GENOMIC DNA]</scope>
    <source>
        <strain evidence="17 18">DSM 25488</strain>
    </source>
</reference>
<evidence type="ECO:0000256" key="13">
    <source>
        <dbReference type="ARBA" id="ARBA00022801"/>
    </source>
</evidence>
<evidence type="ECO:0000256" key="4">
    <source>
        <dbReference type="ARBA" id="ARBA00017719"/>
    </source>
</evidence>
<comment type="cofactor">
    <cofactor evidence="1">
        <name>Mg(2+)</name>
        <dbReference type="ChEBI" id="CHEBI:18420"/>
    </cofactor>
</comment>
<dbReference type="GO" id="GO:0006364">
    <property type="term" value="P:rRNA processing"/>
    <property type="evidence" value="ECO:0007669"/>
    <property type="project" value="UniProtKB-KW"/>
</dbReference>